<dbReference type="EMBL" id="DVJP01000080">
    <property type="protein sequence ID" value="HIS77610.1"/>
    <property type="molecule type" value="Genomic_DNA"/>
</dbReference>
<reference evidence="2" key="2">
    <citation type="journal article" date="2021" name="PeerJ">
        <title>Extensive microbial diversity within the chicken gut microbiome revealed by metagenomics and culture.</title>
        <authorList>
            <person name="Gilroy R."/>
            <person name="Ravi A."/>
            <person name="Getino M."/>
            <person name="Pursley I."/>
            <person name="Horton D.L."/>
            <person name="Alikhan N.F."/>
            <person name="Baker D."/>
            <person name="Gharbi K."/>
            <person name="Hall N."/>
            <person name="Watson M."/>
            <person name="Adriaenssens E.M."/>
            <person name="Foster-Nyarko E."/>
            <person name="Jarju S."/>
            <person name="Secka A."/>
            <person name="Antonio M."/>
            <person name="Oren A."/>
            <person name="Chaudhuri R.R."/>
            <person name="La Ragione R."/>
            <person name="Hildebrand F."/>
            <person name="Pallen M.J."/>
        </authorList>
    </citation>
    <scope>NUCLEOTIDE SEQUENCE</scope>
    <source>
        <strain evidence="2">CHK199-13235</strain>
    </source>
</reference>
<dbReference type="SUPFAM" id="SSF56112">
    <property type="entry name" value="Protein kinase-like (PK-like)"/>
    <property type="match status" value="1"/>
</dbReference>
<dbReference type="Pfam" id="PF01636">
    <property type="entry name" value="APH"/>
    <property type="match status" value="1"/>
</dbReference>
<name>A0A9D1FQM9_9FIRM</name>
<protein>
    <submittedName>
        <fullName evidence="2">Aminoglycoside phosphotransferase family protein</fullName>
    </submittedName>
</protein>
<reference evidence="2" key="1">
    <citation type="submission" date="2020-10" db="EMBL/GenBank/DDBJ databases">
        <authorList>
            <person name="Gilroy R."/>
        </authorList>
    </citation>
    <scope>NUCLEOTIDE SEQUENCE</scope>
    <source>
        <strain evidence="2">CHK199-13235</strain>
    </source>
</reference>
<comment type="caution">
    <text evidence="2">The sequence shown here is derived from an EMBL/GenBank/DDBJ whole genome shotgun (WGS) entry which is preliminary data.</text>
</comment>
<accession>A0A9D1FQM9</accession>
<dbReference type="InterPro" id="IPR051678">
    <property type="entry name" value="AGP_Transferase"/>
</dbReference>
<dbReference type="InterPro" id="IPR011009">
    <property type="entry name" value="Kinase-like_dom_sf"/>
</dbReference>
<evidence type="ECO:0000313" key="3">
    <source>
        <dbReference type="Proteomes" id="UP000824002"/>
    </source>
</evidence>
<dbReference type="PANTHER" id="PTHR21310">
    <property type="entry name" value="AMINOGLYCOSIDE PHOSPHOTRANSFERASE-RELATED-RELATED"/>
    <property type="match status" value="1"/>
</dbReference>
<dbReference type="AlphaFoldDB" id="A0A9D1FQM9"/>
<dbReference type="PANTHER" id="PTHR21310:SF15">
    <property type="entry name" value="AMINOGLYCOSIDE PHOSPHOTRANSFERASE DOMAIN-CONTAINING PROTEIN"/>
    <property type="match status" value="1"/>
</dbReference>
<proteinExistence type="predicted"/>
<dbReference type="Gene3D" id="3.30.200.20">
    <property type="entry name" value="Phosphorylase Kinase, domain 1"/>
    <property type="match status" value="1"/>
</dbReference>
<evidence type="ECO:0000259" key="1">
    <source>
        <dbReference type="Pfam" id="PF01636"/>
    </source>
</evidence>
<evidence type="ECO:0000313" key="2">
    <source>
        <dbReference type="EMBL" id="HIS77610.1"/>
    </source>
</evidence>
<dbReference type="Proteomes" id="UP000824002">
    <property type="component" value="Unassembled WGS sequence"/>
</dbReference>
<gene>
    <name evidence="2" type="ORF">IAB51_12560</name>
</gene>
<feature type="domain" description="Aminoglycoside phosphotransferase" evidence="1">
    <location>
        <begin position="33"/>
        <end position="266"/>
    </location>
</feature>
<organism evidence="2 3">
    <name type="scientific">Candidatus Merdivicinus excrementipullorum</name>
    <dbReference type="NCBI Taxonomy" id="2840867"/>
    <lineage>
        <taxon>Bacteria</taxon>
        <taxon>Bacillati</taxon>
        <taxon>Bacillota</taxon>
        <taxon>Clostridia</taxon>
        <taxon>Eubacteriales</taxon>
        <taxon>Oscillospiraceae</taxon>
        <taxon>Oscillospiraceae incertae sedis</taxon>
        <taxon>Candidatus Merdivicinus</taxon>
    </lineage>
</organism>
<sequence>MIEGSLIARPLTEEEVRLVSARYFPGNTLTKFTVLAGGMFNNTVRLDFSDRTPVVLRAGPVKRELLIPFELHLMEAEAEVDRLCEAAGIPCSHLLAVDSSKELLDRDFMLVDCLDAVPLSDPSVPPEAKPALYRETGRHMAKLHQIKGPSFGRVWDVSTGHGFQSWFDALMKELSDVSDLLLKYRLMEQSLISGIRDLFTENAPLFESVQSPALVHADLWEGNVLAQRKNGAWEIAAIIDGDRAYFGDLDYDFANPWMINEHFLEGYGPAPADTPDRQKKNKLYRLLWDMTDAYVWEIEYHNHENFLHKKEEVEAGFREISLLAKESQ</sequence>
<dbReference type="InterPro" id="IPR002575">
    <property type="entry name" value="Aminoglycoside_PTrfase"/>
</dbReference>
<dbReference type="Gene3D" id="3.90.1200.10">
    <property type="match status" value="1"/>
</dbReference>